<dbReference type="GO" id="GO:0004788">
    <property type="term" value="F:thiamine diphosphokinase activity"/>
    <property type="evidence" value="ECO:0007669"/>
    <property type="project" value="UniProtKB-UniRule"/>
</dbReference>
<evidence type="ECO:0000256" key="1">
    <source>
        <dbReference type="ARBA" id="ARBA00022679"/>
    </source>
</evidence>
<proteinExistence type="predicted"/>
<reference evidence="7 8" key="1">
    <citation type="submission" date="2017-08" db="EMBL/GenBank/DDBJ databases">
        <title>Virgibacillus indicus sp. nov. and Virgibacillus profoundi sp. nov, two moderately halophilic bacteria isolated from marine sediment by using the Microfluidic Streak Plate.</title>
        <authorList>
            <person name="Xu B."/>
            <person name="Hu B."/>
            <person name="Wang J."/>
            <person name="Zhu Y."/>
            <person name="Huang L."/>
            <person name="Du W."/>
            <person name="Huang Y."/>
        </authorList>
    </citation>
    <scope>NUCLEOTIDE SEQUENCE [LARGE SCALE GENOMIC DNA]</scope>
    <source>
        <strain evidence="7 8">IO3-P2-C2</strain>
    </source>
</reference>
<keyword evidence="4" id="KW-0067">ATP-binding</keyword>
<dbReference type="GO" id="GO:0030975">
    <property type="term" value="F:thiamine binding"/>
    <property type="evidence" value="ECO:0007669"/>
    <property type="project" value="InterPro"/>
</dbReference>
<feature type="domain" description="Thiamin pyrophosphokinase thiamin-binding" evidence="6">
    <location>
        <begin position="142"/>
        <end position="208"/>
    </location>
</feature>
<evidence type="ECO:0000256" key="3">
    <source>
        <dbReference type="ARBA" id="ARBA00022777"/>
    </source>
</evidence>
<accession>A0A265NED8</accession>
<evidence type="ECO:0000313" key="7">
    <source>
        <dbReference type="EMBL" id="OZU90363.1"/>
    </source>
</evidence>
<keyword evidence="8" id="KW-1185">Reference proteome</keyword>
<dbReference type="SMART" id="SM00983">
    <property type="entry name" value="TPK_B1_binding"/>
    <property type="match status" value="1"/>
</dbReference>
<dbReference type="PANTHER" id="PTHR41299:SF1">
    <property type="entry name" value="THIAMINE PYROPHOSPHOKINASE"/>
    <property type="match status" value="1"/>
</dbReference>
<protein>
    <recommendedName>
        <fullName evidence="5">Thiamine diphosphokinase</fullName>
        <ecNumber evidence="5">2.7.6.2</ecNumber>
    </recommendedName>
</protein>
<dbReference type="PANTHER" id="PTHR41299">
    <property type="entry name" value="THIAMINE PYROPHOSPHOKINASE"/>
    <property type="match status" value="1"/>
</dbReference>
<dbReference type="InterPro" id="IPR006282">
    <property type="entry name" value="Thi_PPkinase"/>
</dbReference>
<dbReference type="EC" id="2.7.6.2" evidence="5"/>
<dbReference type="SUPFAM" id="SSF63862">
    <property type="entry name" value="Thiamin pyrophosphokinase, substrate-binding domain"/>
    <property type="match status" value="1"/>
</dbReference>
<dbReference type="EMBL" id="NPMS01000001">
    <property type="protein sequence ID" value="OZU90363.1"/>
    <property type="molecule type" value="Genomic_DNA"/>
</dbReference>
<keyword evidence="2" id="KW-0547">Nucleotide-binding</keyword>
<keyword evidence="1" id="KW-0808">Transferase</keyword>
<dbReference type="Gene3D" id="3.40.50.10240">
    <property type="entry name" value="Thiamin pyrophosphokinase, catalytic domain"/>
    <property type="match status" value="1"/>
</dbReference>
<evidence type="ECO:0000256" key="4">
    <source>
        <dbReference type="ARBA" id="ARBA00022840"/>
    </source>
</evidence>
<dbReference type="NCBIfam" id="TIGR01378">
    <property type="entry name" value="thi_PPkinase"/>
    <property type="match status" value="1"/>
</dbReference>
<keyword evidence="3 7" id="KW-0418">Kinase</keyword>
<dbReference type="InterPro" id="IPR007371">
    <property type="entry name" value="TPK_catalytic"/>
</dbReference>
<dbReference type="GO" id="GO:0016301">
    <property type="term" value="F:kinase activity"/>
    <property type="evidence" value="ECO:0007669"/>
    <property type="project" value="UniProtKB-KW"/>
</dbReference>
<dbReference type="GO" id="GO:0009229">
    <property type="term" value="P:thiamine diphosphate biosynthetic process"/>
    <property type="evidence" value="ECO:0007669"/>
    <property type="project" value="InterPro"/>
</dbReference>
<evidence type="ECO:0000313" key="8">
    <source>
        <dbReference type="Proteomes" id="UP000216498"/>
    </source>
</evidence>
<evidence type="ECO:0000256" key="2">
    <source>
        <dbReference type="ARBA" id="ARBA00022741"/>
    </source>
</evidence>
<organism evidence="7 8">
    <name type="scientific">Virgibacillus indicus</name>
    <dbReference type="NCBI Taxonomy" id="2024554"/>
    <lineage>
        <taxon>Bacteria</taxon>
        <taxon>Bacillati</taxon>
        <taxon>Bacillota</taxon>
        <taxon>Bacilli</taxon>
        <taxon>Bacillales</taxon>
        <taxon>Bacillaceae</taxon>
        <taxon>Virgibacillus</taxon>
    </lineage>
</organism>
<dbReference type="Pfam" id="PF04263">
    <property type="entry name" value="TPK_catalytic"/>
    <property type="match status" value="1"/>
</dbReference>
<dbReference type="GO" id="GO:0006772">
    <property type="term" value="P:thiamine metabolic process"/>
    <property type="evidence" value="ECO:0007669"/>
    <property type="project" value="UniProtKB-UniRule"/>
</dbReference>
<dbReference type="InterPro" id="IPR036759">
    <property type="entry name" value="TPK_catalytic_sf"/>
</dbReference>
<dbReference type="InterPro" id="IPR007373">
    <property type="entry name" value="Thiamin_PyroPKinase_B1-bd"/>
</dbReference>
<sequence>MLAVAIVGNGPVDRHPDFEWYKDKIDIWIGADRGALTLVLKKIPPEYALGDFDSINEAEKRTIQQHSKIFKEYPSEKDETDLEIALIKAFELKPDEIYLFGVTGGRLDHELINIQLLHQIANKDIRGIIADNVNQLELTKAGKHTVFHNEAYPYISFIPFTQKVKGITLEGFYYPLADETITWGSTLCISNKLLSKKGTFSYEEGILLLIKSRDTIPV</sequence>
<dbReference type="GO" id="GO:0005524">
    <property type="term" value="F:ATP binding"/>
    <property type="evidence" value="ECO:0007669"/>
    <property type="project" value="UniProtKB-KW"/>
</dbReference>
<dbReference type="Pfam" id="PF04265">
    <property type="entry name" value="TPK_B1_binding"/>
    <property type="match status" value="1"/>
</dbReference>
<dbReference type="InterPro" id="IPR036371">
    <property type="entry name" value="TPK_B1-bd_sf"/>
</dbReference>
<dbReference type="OrthoDB" id="9804377at2"/>
<dbReference type="InterPro" id="IPR053149">
    <property type="entry name" value="TPK"/>
</dbReference>
<gene>
    <name evidence="7" type="ORF">CIL03_04245</name>
</gene>
<dbReference type="Proteomes" id="UP000216498">
    <property type="component" value="Unassembled WGS sequence"/>
</dbReference>
<dbReference type="CDD" id="cd07995">
    <property type="entry name" value="TPK"/>
    <property type="match status" value="1"/>
</dbReference>
<dbReference type="SUPFAM" id="SSF63999">
    <property type="entry name" value="Thiamin pyrophosphokinase, catalytic domain"/>
    <property type="match status" value="1"/>
</dbReference>
<comment type="caution">
    <text evidence="7">The sequence shown here is derived from an EMBL/GenBank/DDBJ whole genome shotgun (WGS) entry which is preliminary data.</text>
</comment>
<evidence type="ECO:0000256" key="5">
    <source>
        <dbReference type="NCBIfam" id="TIGR01378"/>
    </source>
</evidence>
<evidence type="ECO:0000259" key="6">
    <source>
        <dbReference type="SMART" id="SM00983"/>
    </source>
</evidence>
<name>A0A265NED8_9BACI</name>
<dbReference type="AlphaFoldDB" id="A0A265NED8"/>